<dbReference type="AlphaFoldDB" id="A0A061HDW6"/>
<reference evidence="1" key="2">
    <citation type="submission" date="2013-01" db="EMBL/GenBank/DDBJ databases">
        <title>The wheat powdery mildew genome reveals unique evolution of an obligate biotroph.</title>
        <authorList>
            <person name="Oberhaensli S."/>
            <person name="Wicker T."/>
            <person name="Keller B."/>
        </authorList>
    </citation>
    <scope>NUCLEOTIDE SEQUENCE</scope>
    <source>
        <strain evidence="1">96224</strain>
    </source>
</reference>
<proteinExistence type="predicted"/>
<feature type="non-terminal residue" evidence="2">
    <location>
        <position position="171"/>
    </location>
</feature>
<reference evidence="3" key="1">
    <citation type="journal article" date="2013" name="Nat. Genet.">
        <title>The wheat powdery mildew genome shows the unique evolution of an obligate biotroph.</title>
        <authorList>
            <person name="Wicker T."/>
            <person name="Oberhaensli S."/>
            <person name="Parlange F."/>
            <person name="Buchmann J.P."/>
            <person name="Shatalina M."/>
            <person name="Roffler S."/>
            <person name="Ben-David R."/>
            <person name="Dolezel J."/>
            <person name="Simkova H."/>
            <person name="Schulze-Lefert P."/>
            <person name="Spanu P.D."/>
            <person name="Bruggmann R."/>
            <person name="Amselem J."/>
            <person name="Quesneville H."/>
            <person name="Ver Loren van Themaat E."/>
            <person name="Paape T."/>
            <person name="Shimizu K.K."/>
            <person name="Keller B."/>
        </authorList>
    </citation>
    <scope>NUCLEOTIDE SEQUENCE [LARGE SCALE GENOMIC DNA]</scope>
    <source>
        <strain evidence="3">96224</strain>
    </source>
</reference>
<protein>
    <submittedName>
        <fullName evidence="2">BgtAc-30372</fullName>
    </submittedName>
</protein>
<gene>
    <name evidence="1" type="ORF">BGT96224_Ac30372</name>
    <name evidence="2" type="ORF">BGT96224V2_LOCUS4983</name>
</gene>
<evidence type="ECO:0000313" key="3">
    <source>
        <dbReference type="Proteomes" id="UP000053110"/>
    </source>
</evidence>
<evidence type="ECO:0000313" key="2">
    <source>
        <dbReference type="EMBL" id="SUZ11817.1"/>
    </source>
</evidence>
<organism evidence="2">
    <name type="scientific">Blumeria graminis f. sp. tritici 96224</name>
    <dbReference type="NCBI Taxonomy" id="1268274"/>
    <lineage>
        <taxon>Eukaryota</taxon>
        <taxon>Fungi</taxon>
        <taxon>Dikarya</taxon>
        <taxon>Ascomycota</taxon>
        <taxon>Pezizomycotina</taxon>
        <taxon>Leotiomycetes</taxon>
        <taxon>Erysiphales</taxon>
        <taxon>Erysiphaceae</taxon>
        <taxon>Blumeria</taxon>
    </lineage>
</organism>
<dbReference type="HOGENOM" id="CLU_1562624_0_0_1"/>
<accession>A0A061HDW6</accession>
<name>A0A061HDW6_BLUGR</name>
<dbReference type="EMBL" id="KE375117">
    <property type="protein sequence ID" value="EPQ63479.1"/>
    <property type="molecule type" value="Genomic_DNA"/>
</dbReference>
<sequence length="171" mass="19737">MLHVNKLSSTTKQNIEPALSFSPLIITLNNSSNRTRPQEQEEQFHEMACIAKSQQLLPTAHSELTCYNPAQEATVQNRLQSQRVREKQLDEEITTNGRLIDEMRAELQTWSFRRNQLARQVGPRRPTNLIIRIGEKRVFIGSNQQSPNGKSMKNLSKNRSIILCRRPMEKV</sequence>
<reference evidence="2" key="3">
    <citation type="submission" date="2018-07" db="EMBL/GenBank/DDBJ databases">
        <authorList>
            <person name="Quirk P.G."/>
            <person name="Krulwich T.A."/>
        </authorList>
    </citation>
    <scope>NUCLEOTIDE SEQUENCE</scope>
    <source>
        <strain evidence="2">96224</strain>
    </source>
</reference>
<dbReference type="EMBL" id="UIGY01000145">
    <property type="protein sequence ID" value="SUZ11817.1"/>
    <property type="molecule type" value="Genomic_DNA"/>
</dbReference>
<dbReference type="Proteomes" id="UP000053110">
    <property type="component" value="Unassembled WGS sequence"/>
</dbReference>
<evidence type="ECO:0000313" key="1">
    <source>
        <dbReference type="EMBL" id="EPQ63479.1"/>
    </source>
</evidence>